<keyword evidence="3" id="KW-0539">Nucleus</keyword>
<evidence type="ECO:0000313" key="6">
    <source>
        <dbReference type="EMBL" id="KAK6589177.1"/>
    </source>
</evidence>
<comment type="caution">
    <text evidence="6">The sequence shown here is derived from an EMBL/GenBank/DDBJ whole genome shotgun (WGS) entry which is preliminary data.</text>
</comment>
<dbReference type="InterPro" id="IPR039182">
    <property type="entry name" value="Pop1"/>
</dbReference>
<reference evidence="6 7" key="1">
    <citation type="submission" date="2023-10" db="EMBL/GenBank/DDBJ databases">
        <title>Comparative genomics analysis reveals potential genetic determinants of host preference in Cryptosporidium xiaoi.</title>
        <authorList>
            <person name="Xiao L."/>
            <person name="Li J."/>
        </authorList>
    </citation>
    <scope>NUCLEOTIDE SEQUENCE [LARGE SCALE GENOMIC DNA]</scope>
    <source>
        <strain evidence="6 7">52996</strain>
    </source>
</reference>
<protein>
    <recommendedName>
        <fullName evidence="8">POPLD domain-containing protein</fullName>
    </recommendedName>
</protein>
<evidence type="ECO:0000256" key="2">
    <source>
        <dbReference type="ARBA" id="ARBA00022694"/>
    </source>
</evidence>
<evidence type="ECO:0000259" key="4">
    <source>
        <dbReference type="Pfam" id="PF06978"/>
    </source>
</evidence>
<feature type="domain" description="Pop1 N-terminal" evidence="4">
    <location>
        <begin position="156"/>
        <end position="217"/>
    </location>
</feature>
<dbReference type="GO" id="GO:0005655">
    <property type="term" value="C:nucleolar ribonuclease P complex"/>
    <property type="evidence" value="ECO:0007669"/>
    <property type="project" value="InterPro"/>
</dbReference>
<evidence type="ECO:0000259" key="5">
    <source>
        <dbReference type="Pfam" id="PF08170"/>
    </source>
</evidence>
<dbReference type="AlphaFoldDB" id="A0AAV9XWX6"/>
<dbReference type="PANTHER" id="PTHR22731:SF3">
    <property type="entry name" value="RIBONUCLEASES P_MRP PROTEIN SUBUNIT POP1"/>
    <property type="match status" value="1"/>
</dbReference>
<comment type="subcellular location">
    <subcellularLocation>
        <location evidence="1">Nucleus</location>
    </subcellularLocation>
</comment>
<organism evidence="6 7">
    <name type="scientific">Cryptosporidium xiaoi</name>
    <dbReference type="NCBI Taxonomy" id="659607"/>
    <lineage>
        <taxon>Eukaryota</taxon>
        <taxon>Sar</taxon>
        <taxon>Alveolata</taxon>
        <taxon>Apicomplexa</taxon>
        <taxon>Conoidasida</taxon>
        <taxon>Coccidia</taxon>
        <taxon>Eucoccidiorida</taxon>
        <taxon>Eimeriorina</taxon>
        <taxon>Cryptosporidiidae</taxon>
        <taxon>Cryptosporidium</taxon>
    </lineage>
</organism>
<feature type="domain" description="POPLD" evidence="5">
    <location>
        <begin position="514"/>
        <end position="621"/>
    </location>
</feature>
<dbReference type="Proteomes" id="UP001311799">
    <property type="component" value="Unassembled WGS sequence"/>
</dbReference>
<proteinExistence type="predicted"/>
<dbReference type="InterPro" id="IPR009723">
    <property type="entry name" value="Pop1_N"/>
</dbReference>
<keyword evidence="2" id="KW-0819">tRNA processing</keyword>
<evidence type="ECO:0000313" key="7">
    <source>
        <dbReference type="Proteomes" id="UP001311799"/>
    </source>
</evidence>
<dbReference type="InterPro" id="IPR012590">
    <property type="entry name" value="POPLD_dom"/>
</dbReference>
<dbReference type="SUPFAM" id="SSF103025">
    <property type="entry name" value="Folate-binding domain"/>
    <property type="match status" value="1"/>
</dbReference>
<evidence type="ECO:0008006" key="8">
    <source>
        <dbReference type="Google" id="ProtNLM"/>
    </source>
</evidence>
<evidence type="ECO:0000256" key="1">
    <source>
        <dbReference type="ARBA" id="ARBA00004123"/>
    </source>
</evidence>
<sequence>MDASISEKNEALNPIVRESYQKVQIPKVINVPHLVSGRSSEILKFISFIRKSNSIKRCFQRLPPSIRRRSMSYNIYRAPKKIRSTLFFEVNKALPRISNRRKNKKIFNVDRNLVIRAVNHQNIFGIELFPLNVRNITEISNIFRDNQRTTNCEVPLNQFRWLESHLFHAKRFHMCEAFGYKLPFCSTLKRSRKIYRAIKHNFVVHDSSYLHIFEITGMDNEISLLFKLCNFDTGFLFDEKYYSGYYRGGGFMFKLDDNKFIYSSNRMEFFEELNFFSWERIAPIEFLWIPNCKNCNSNRSLWIWIHPIASYQLFVYLEKCIKFYNLKININLVEDLNRLEVIGPKSLDIFKNIISEEYSNFLHKEVSNSIKQDAIYSFQINIPTSYKSYKKKGHIASCKLETINECKDIIGSRCSFFCIGLRQSLREESSLIKKSKHKQNKEASKNIGTTFISLPTNRSNKKTLRNLVLKINERNENKKMNTNTNSSRQINSNGQLREISSNIVLIFHQGSRRGFDILIPRGLNSTVLLRHASSFHGQIIGIKERRIINLEFGIPSFPYDYVETLSYQKLQITNCITSRFRDSDNSCLNEVLNTYNYIKTPKGKRLNYYFNKIEFPFLINWDKILGKGDKDRFYINNSALFKNVLAKVNGNVNTNNTVKNFNVFVPRNGYRGTLKEERLFFDGMKFDRNNLFKSLIMVKIHSSFKINTKSHIYMCEKNDNLNIAEGKQLFEKPQKCKKSLIPNVNVDFQLDNILLNCDFNCLRKLVGVVLSGGFSMEFGKGFGIGCISFDSFLG</sequence>
<dbReference type="Pfam" id="PF06978">
    <property type="entry name" value="POP1_N"/>
    <property type="match status" value="2"/>
</dbReference>
<gene>
    <name evidence="6" type="ORF">RS030_213396</name>
</gene>
<dbReference type="PANTHER" id="PTHR22731">
    <property type="entry name" value="RIBONUCLEASES P/MRP PROTEIN SUBUNIT POP1"/>
    <property type="match status" value="1"/>
</dbReference>
<dbReference type="GO" id="GO:0001682">
    <property type="term" value="P:tRNA 5'-leader removal"/>
    <property type="evidence" value="ECO:0007669"/>
    <property type="project" value="InterPro"/>
</dbReference>
<dbReference type="EMBL" id="JAWDEY010000013">
    <property type="protein sequence ID" value="KAK6589177.1"/>
    <property type="molecule type" value="Genomic_DNA"/>
</dbReference>
<keyword evidence="7" id="KW-1185">Reference proteome</keyword>
<evidence type="ECO:0000256" key="3">
    <source>
        <dbReference type="ARBA" id="ARBA00023242"/>
    </source>
</evidence>
<dbReference type="GO" id="GO:0000172">
    <property type="term" value="C:ribonuclease MRP complex"/>
    <property type="evidence" value="ECO:0007669"/>
    <property type="project" value="InterPro"/>
</dbReference>
<dbReference type="Pfam" id="PF08170">
    <property type="entry name" value="POPLD"/>
    <property type="match status" value="1"/>
</dbReference>
<accession>A0AAV9XWX6</accession>
<feature type="domain" description="Pop1 N-terminal" evidence="4">
    <location>
        <begin position="35"/>
        <end position="113"/>
    </location>
</feature>
<name>A0AAV9XWX6_9CRYT</name>